<organism evidence="3 4">
    <name type="scientific">Marinobacter profundi</name>
    <dbReference type="NCBI Taxonomy" id="2666256"/>
    <lineage>
        <taxon>Bacteria</taxon>
        <taxon>Pseudomonadati</taxon>
        <taxon>Pseudomonadota</taxon>
        <taxon>Gammaproteobacteria</taxon>
        <taxon>Pseudomonadales</taxon>
        <taxon>Marinobacteraceae</taxon>
        <taxon>Marinobacter</taxon>
    </lineage>
</organism>
<reference evidence="3 4" key="1">
    <citation type="submission" date="2017-09" db="EMBL/GenBank/DDBJ databases">
        <title>The draft genome sequences of Marinobacter sp. PWS21.</title>
        <authorList>
            <person name="Cao J."/>
        </authorList>
    </citation>
    <scope>NUCLEOTIDE SEQUENCE [LARGE SCALE GENOMIC DNA]</scope>
    <source>
        <strain evidence="3 4">PWS21</strain>
    </source>
</reference>
<name>A0A2G1UQ12_9GAMM</name>
<dbReference type="InterPro" id="IPR028098">
    <property type="entry name" value="Glyco_trans_4-like_N"/>
</dbReference>
<dbReference type="PANTHER" id="PTHR45947:SF15">
    <property type="entry name" value="TEICHURONIC ACID BIOSYNTHESIS GLYCOSYLTRANSFERASE TUAC-RELATED"/>
    <property type="match status" value="1"/>
</dbReference>
<comment type="caution">
    <text evidence="3">The sequence shown here is derived from an EMBL/GenBank/DDBJ whole genome shotgun (WGS) entry which is preliminary data.</text>
</comment>
<dbReference type="GO" id="GO:0016757">
    <property type="term" value="F:glycosyltransferase activity"/>
    <property type="evidence" value="ECO:0007669"/>
    <property type="project" value="InterPro"/>
</dbReference>
<keyword evidence="3" id="KW-0808">Transferase</keyword>
<dbReference type="PANTHER" id="PTHR45947">
    <property type="entry name" value="SULFOQUINOVOSYL TRANSFERASE SQD2"/>
    <property type="match status" value="1"/>
</dbReference>
<keyword evidence="4" id="KW-1185">Reference proteome</keyword>
<sequence>MLLALAEEQMNRGISPLILSAGEMGQSEKPLESEARARGIPVVNWRMKSGFNLMGAREIYQWAQAEGFQLMHSHGYKFNVLMGLWPEAIRKIPLVTTLHGYVRAPRFTKAWLYELVDRLVLGQMRKVVMVSGAMKTQVPTAIANSSRTCVIPNGLDPASIRRRSSEPLRETLTSFFERHKPVILGVGRLSREKGFDRLVDAFAEIREVFPGSGLLIVGEGQQREALENRIADLDLREAVLMPGYLENVPAIMQRCDVLCIPSFTEGLPITLLEAMTVGLPIVASDVGEIRAVLGDGLGGRVLRIDATQSLTKELTEVLADTINVSEQVTWSTQRISQNYSSRAMAEKYLQIYQQVLA</sequence>
<evidence type="ECO:0000259" key="1">
    <source>
        <dbReference type="Pfam" id="PF00534"/>
    </source>
</evidence>
<dbReference type="Gene3D" id="3.40.50.2000">
    <property type="entry name" value="Glycogen Phosphorylase B"/>
    <property type="match status" value="2"/>
</dbReference>
<feature type="domain" description="Glycosyltransferase subfamily 4-like N-terminal" evidence="2">
    <location>
        <begin position="2"/>
        <end position="158"/>
    </location>
</feature>
<dbReference type="InterPro" id="IPR050194">
    <property type="entry name" value="Glycosyltransferase_grp1"/>
</dbReference>
<gene>
    <name evidence="3" type="ORF">CLH61_03775</name>
</gene>
<protein>
    <submittedName>
        <fullName evidence="3">Glycosyl transferase</fullName>
    </submittedName>
</protein>
<dbReference type="Pfam" id="PF00534">
    <property type="entry name" value="Glycos_transf_1"/>
    <property type="match status" value="1"/>
</dbReference>
<dbReference type="InterPro" id="IPR001296">
    <property type="entry name" value="Glyco_trans_1"/>
</dbReference>
<evidence type="ECO:0000259" key="2">
    <source>
        <dbReference type="Pfam" id="PF13439"/>
    </source>
</evidence>
<proteinExistence type="predicted"/>
<dbReference type="AlphaFoldDB" id="A0A2G1UQ12"/>
<dbReference type="CDD" id="cd03811">
    <property type="entry name" value="GT4_GT28_WabH-like"/>
    <property type="match status" value="1"/>
</dbReference>
<evidence type="ECO:0000313" key="4">
    <source>
        <dbReference type="Proteomes" id="UP000231409"/>
    </source>
</evidence>
<dbReference type="EMBL" id="NTFH01000004">
    <property type="protein sequence ID" value="PHQ16535.1"/>
    <property type="molecule type" value="Genomic_DNA"/>
</dbReference>
<dbReference type="Pfam" id="PF13439">
    <property type="entry name" value="Glyco_transf_4"/>
    <property type="match status" value="1"/>
</dbReference>
<dbReference type="SUPFAM" id="SSF53756">
    <property type="entry name" value="UDP-Glycosyltransferase/glycogen phosphorylase"/>
    <property type="match status" value="1"/>
</dbReference>
<evidence type="ECO:0000313" key="3">
    <source>
        <dbReference type="EMBL" id="PHQ16535.1"/>
    </source>
</evidence>
<accession>A0A2G1UQ12</accession>
<dbReference type="Proteomes" id="UP000231409">
    <property type="component" value="Unassembled WGS sequence"/>
</dbReference>
<feature type="domain" description="Glycosyl transferase family 1" evidence="1">
    <location>
        <begin position="179"/>
        <end position="321"/>
    </location>
</feature>